<protein>
    <submittedName>
        <fullName evidence="2">Uncharacterized protein</fullName>
    </submittedName>
</protein>
<feature type="transmembrane region" description="Helical" evidence="1">
    <location>
        <begin position="18"/>
        <end position="41"/>
    </location>
</feature>
<dbReference type="Proteomes" id="UP001242368">
    <property type="component" value="Unassembled WGS sequence"/>
</dbReference>
<sequence length="62" mass="7416">MPELQPAHILFVVPEPEYIFSLACCTCIFTRSFMMPVVLLFQRHGFWQMFTLRLFLYNEPKS</sequence>
<dbReference type="EMBL" id="JAUFQU010000074">
    <property type="protein sequence ID" value="MDN3710101.1"/>
    <property type="molecule type" value="Genomic_DNA"/>
</dbReference>
<evidence type="ECO:0000313" key="3">
    <source>
        <dbReference type="Proteomes" id="UP001242368"/>
    </source>
</evidence>
<dbReference type="RefSeq" id="WP_290365359.1">
    <property type="nucleotide sequence ID" value="NZ_JAUFQU010000074.1"/>
</dbReference>
<reference evidence="3" key="1">
    <citation type="journal article" date="2019" name="Int. J. Syst. Evol. Microbiol.">
        <title>The Global Catalogue of Microorganisms (GCM) 10K type strain sequencing project: providing services to taxonomists for standard genome sequencing and annotation.</title>
        <authorList>
            <consortium name="The Broad Institute Genomics Platform"/>
            <consortium name="The Broad Institute Genome Sequencing Center for Infectious Disease"/>
            <person name="Wu L."/>
            <person name="Ma J."/>
        </authorList>
    </citation>
    <scope>NUCLEOTIDE SEQUENCE [LARGE SCALE GENOMIC DNA]</scope>
    <source>
        <strain evidence="3">CECT 7184</strain>
    </source>
</reference>
<gene>
    <name evidence="2" type="ORF">QW060_24720</name>
</gene>
<accession>A0ABT8D1B8</accession>
<keyword evidence="1" id="KW-0812">Transmembrane</keyword>
<name>A0ABT8D1B8_9FLAO</name>
<keyword evidence="1" id="KW-1133">Transmembrane helix</keyword>
<keyword evidence="1" id="KW-0472">Membrane</keyword>
<proteinExistence type="predicted"/>
<organism evidence="2 3">
    <name type="scientific">Paenimyroides ceti</name>
    <dbReference type="NCBI Taxonomy" id="395087"/>
    <lineage>
        <taxon>Bacteria</taxon>
        <taxon>Pseudomonadati</taxon>
        <taxon>Bacteroidota</taxon>
        <taxon>Flavobacteriia</taxon>
        <taxon>Flavobacteriales</taxon>
        <taxon>Flavobacteriaceae</taxon>
        <taxon>Paenimyroides</taxon>
    </lineage>
</organism>
<comment type="caution">
    <text evidence="2">The sequence shown here is derived from an EMBL/GenBank/DDBJ whole genome shotgun (WGS) entry which is preliminary data.</text>
</comment>
<evidence type="ECO:0000313" key="2">
    <source>
        <dbReference type="EMBL" id="MDN3710101.1"/>
    </source>
</evidence>
<keyword evidence="3" id="KW-1185">Reference proteome</keyword>
<evidence type="ECO:0000256" key="1">
    <source>
        <dbReference type="SAM" id="Phobius"/>
    </source>
</evidence>